<reference evidence="13 14" key="1">
    <citation type="submission" date="2019-05" db="EMBL/GenBank/DDBJ databases">
        <title>Mikania micrantha, genome provides insights into the molecular mechanism of rapid growth.</title>
        <authorList>
            <person name="Liu B."/>
        </authorList>
    </citation>
    <scope>NUCLEOTIDE SEQUENCE [LARGE SCALE GENOMIC DNA]</scope>
    <source>
        <strain evidence="13">NLD-2019</strain>
        <tissue evidence="13">Leaf</tissue>
    </source>
</reference>
<dbReference type="InterPro" id="IPR003591">
    <property type="entry name" value="Leu-rich_rpt_typical-subtyp"/>
</dbReference>
<dbReference type="SUPFAM" id="SSF52058">
    <property type="entry name" value="L domain-like"/>
    <property type="match status" value="1"/>
</dbReference>
<dbReference type="InterPro" id="IPR001611">
    <property type="entry name" value="Leu-rich_rpt"/>
</dbReference>
<evidence type="ECO:0000256" key="6">
    <source>
        <dbReference type="ARBA" id="ARBA00022729"/>
    </source>
</evidence>
<dbReference type="EMBL" id="SZYD01000018">
    <property type="protein sequence ID" value="KAD2804369.1"/>
    <property type="molecule type" value="Genomic_DNA"/>
</dbReference>
<keyword evidence="4" id="KW-0433">Leucine-rich repeat</keyword>
<comment type="subcellular location">
    <subcellularLocation>
        <location evidence="1">Cell membrane</location>
        <topology evidence="1">Single-pass type I membrane protein</topology>
    </subcellularLocation>
</comment>
<dbReference type="FunFam" id="3.80.10.10:FF:000041">
    <property type="entry name" value="LRR receptor-like serine/threonine-protein kinase ERECTA"/>
    <property type="match status" value="1"/>
</dbReference>
<evidence type="ECO:0000256" key="1">
    <source>
        <dbReference type="ARBA" id="ARBA00004251"/>
    </source>
</evidence>
<name>A0A5N6LS28_9ASTR</name>
<keyword evidence="14" id="KW-1185">Reference proteome</keyword>
<evidence type="ECO:0000256" key="3">
    <source>
        <dbReference type="ARBA" id="ARBA00022475"/>
    </source>
</evidence>
<feature type="transmembrane region" description="Helical" evidence="11">
    <location>
        <begin position="561"/>
        <end position="585"/>
    </location>
</feature>
<sequence>MTTTSSNVTCIEGERRSLLAIKHKITDRFNHLSTWSGVECCEWRGVGCDTRNGHVVKLDLRSPVSLEYQKRLEGKLSPCLQNLKHLRYLDLSMNDFSGKIPEFLGSFESLEYLNLSGSGFSEGVVPHHLGNLSKLQVLDIRSIFIMNSGETVWTLQAPIVDDLRWVSSLSSLRYLDLSGIAISDHTDWFHPLNLLPSLLTLNLASSLYMIHKTPSLKSENFTSLNSLDLSMNDINSTIPLWLSNLTSLMHLNLHDNNFHGKIPDFIGMLSPLASIDLASNVFEILMPDLLCNLSSLVHLDLSYNKFYGAVPSNLGLLSRLEYLNLGYNKLSGNIPMVSNLVRLDLSSTLPEWFESILSDILYLDLSNNQIGGKMPLVHFDTSDQRLYETSLKMNSNKFEGTIAAFPSNVNLLDLSDNLLSGELPQTDGSTNLNLNVVNLSKNRFTGNIPIDLCRVRGIQVLNLSQNKLSGRLPECLGNMSSLESMDLSNNTITGLVPSSLGSLTGLVTLHLHNNILEGNLPLSLQHLTRLCGPPLSRSCKGDNSSYEHVSKVEAQNDDEEFWLYAGMGAGFVFGFVGLLGSLHFIRRWRVAYFEMLEKFYTSILVNLACLWRTCVS</sequence>
<dbReference type="OrthoDB" id="1060944at2759"/>
<keyword evidence="6" id="KW-0732">Signal</keyword>
<dbReference type="PANTHER" id="PTHR48063">
    <property type="entry name" value="LRR RECEPTOR-LIKE KINASE"/>
    <property type="match status" value="1"/>
</dbReference>
<evidence type="ECO:0000256" key="9">
    <source>
        <dbReference type="ARBA" id="ARBA00023136"/>
    </source>
</evidence>
<evidence type="ECO:0000256" key="7">
    <source>
        <dbReference type="ARBA" id="ARBA00022737"/>
    </source>
</evidence>
<protein>
    <recommendedName>
        <fullName evidence="12">Leucine-rich repeat-containing N-terminal plant-type domain-containing protein</fullName>
    </recommendedName>
</protein>
<dbReference type="GO" id="GO:0006952">
    <property type="term" value="P:defense response"/>
    <property type="evidence" value="ECO:0007669"/>
    <property type="project" value="UniProtKB-ARBA"/>
</dbReference>
<dbReference type="SMART" id="SM00369">
    <property type="entry name" value="LRR_TYP"/>
    <property type="match status" value="4"/>
</dbReference>
<comment type="similarity">
    <text evidence="2">Belongs to the RLP family.</text>
</comment>
<evidence type="ECO:0000256" key="11">
    <source>
        <dbReference type="SAM" id="Phobius"/>
    </source>
</evidence>
<evidence type="ECO:0000313" key="14">
    <source>
        <dbReference type="Proteomes" id="UP000326396"/>
    </source>
</evidence>
<evidence type="ECO:0000256" key="10">
    <source>
        <dbReference type="ARBA" id="ARBA00023180"/>
    </source>
</evidence>
<proteinExistence type="inferred from homology"/>
<accession>A0A5N6LS28</accession>
<dbReference type="GO" id="GO:0005886">
    <property type="term" value="C:plasma membrane"/>
    <property type="evidence" value="ECO:0007669"/>
    <property type="project" value="UniProtKB-SubCell"/>
</dbReference>
<keyword evidence="9 11" id="KW-0472">Membrane</keyword>
<keyword evidence="5 11" id="KW-0812">Transmembrane</keyword>
<evidence type="ECO:0000313" key="13">
    <source>
        <dbReference type="EMBL" id="KAD2804369.1"/>
    </source>
</evidence>
<evidence type="ECO:0000256" key="5">
    <source>
        <dbReference type="ARBA" id="ARBA00022692"/>
    </source>
</evidence>
<feature type="domain" description="Leucine-rich repeat-containing N-terminal plant-type" evidence="12">
    <location>
        <begin position="13"/>
        <end position="49"/>
    </location>
</feature>
<organism evidence="13 14">
    <name type="scientific">Mikania micrantha</name>
    <name type="common">bitter vine</name>
    <dbReference type="NCBI Taxonomy" id="192012"/>
    <lineage>
        <taxon>Eukaryota</taxon>
        <taxon>Viridiplantae</taxon>
        <taxon>Streptophyta</taxon>
        <taxon>Embryophyta</taxon>
        <taxon>Tracheophyta</taxon>
        <taxon>Spermatophyta</taxon>
        <taxon>Magnoliopsida</taxon>
        <taxon>eudicotyledons</taxon>
        <taxon>Gunneridae</taxon>
        <taxon>Pentapetalae</taxon>
        <taxon>asterids</taxon>
        <taxon>campanulids</taxon>
        <taxon>Asterales</taxon>
        <taxon>Asteraceae</taxon>
        <taxon>Asteroideae</taxon>
        <taxon>Heliantheae alliance</taxon>
        <taxon>Eupatorieae</taxon>
        <taxon>Mikania</taxon>
    </lineage>
</organism>
<dbReference type="GO" id="GO:0051707">
    <property type="term" value="P:response to other organism"/>
    <property type="evidence" value="ECO:0007669"/>
    <property type="project" value="UniProtKB-ARBA"/>
</dbReference>
<comment type="caution">
    <text evidence="13">The sequence shown here is derived from an EMBL/GenBank/DDBJ whole genome shotgun (WGS) entry which is preliminary data.</text>
</comment>
<dbReference type="FunFam" id="3.80.10.10:FF:000129">
    <property type="entry name" value="Leucine-rich repeat receptor-like kinase"/>
    <property type="match status" value="1"/>
</dbReference>
<keyword evidence="8 11" id="KW-1133">Transmembrane helix</keyword>
<dbReference type="PANTHER" id="PTHR48063:SF106">
    <property type="entry name" value="LEUCINE-RICH REPEAT DOMAIN, L DOMAIN-LIKE PROTEIN-RELATED"/>
    <property type="match status" value="1"/>
</dbReference>
<dbReference type="Pfam" id="PF00560">
    <property type="entry name" value="LRR_1"/>
    <property type="match status" value="7"/>
</dbReference>
<evidence type="ECO:0000256" key="4">
    <source>
        <dbReference type="ARBA" id="ARBA00022614"/>
    </source>
</evidence>
<keyword evidence="7" id="KW-0677">Repeat</keyword>
<gene>
    <name evidence="13" type="ORF">E3N88_37746</name>
</gene>
<dbReference type="InterPro" id="IPR032675">
    <property type="entry name" value="LRR_dom_sf"/>
</dbReference>
<keyword evidence="3" id="KW-1003">Cell membrane</keyword>
<dbReference type="InterPro" id="IPR013210">
    <property type="entry name" value="LRR_N_plant-typ"/>
</dbReference>
<dbReference type="AlphaFoldDB" id="A0A5N6LS28"/>
<keyword evidence="10" id="KW-0325">Glycoprotein</keyword>
<dbReference type="InterPro" id="IPR046956">
    <property type="entry name" value="RLP23-like"/>
</dbReference>
<dbReference type="PROSITE" id="PS51450">
    <property type="entry name" value="LRR"/>
    <property type="match status" value="1"/>
</dbReference>
<dbReference type="FunFam" id="3.80.10.10:FF:000383">
    <property type="entry name" value="Leucine-rich repeat receptor protein kinase EMS1"/>
    <property type="match status" value="1"/>
</dbReference>
<evidence type="ECO:0000256" key="2">
    <source>
        <dbReference type="ARBA" id="ARBA00009592"/>
    </source>
</evidence>
<dbReference type="Gene3D" id="3.80.10.10">
    <property type="entry name" value="Ribonuclease Inhibitor"/>
    <property type="match status" value="3"/>
</dbReference>
<evidence type="ECO:0000256" key="8">
    <source>
        <dbReference type="ARBA" id="ARBA00022989"/>
    </source>
</evidence>
<dbReference type="Pfam" id="PF13855">
    <property type="entry name" value="LRR_8"/>
    <property type="match status" value="1"/>
</dbReference>
<evidence type="ECO:0000259" key="12">
    <source>
        <dbReference type="Pfam" id="PF08263"/>
    </source>
</evidence>
<dbReference type="Pfam" id="PF08263">
    <property type="entry name" value="LRRNT_2"/>
    <property type="match status" value="1"/>
</dbReference>
<dbReference type="Proteomes" id="UP000326396">
    <property type="component" value="Linkage Group LG8"/>
</dbReference>